<dbReference type="InterPro" id="IPR018155">
    <property type="entry name" value="Hyaluronidase"/>
</dbReference>
<keyword evidence="7" id="KW-0326">Glycosidase</keyword>
<evidence type="ECO:0000313" key="8">
    <source>
        <dbReference type="RefSeq" id="XP_028134303.1"/>
    </source>
</evidence>
<dbReference type="PANTHER" id="PTHR11769">
    <property type="entry name" value="HYALURONIDASE"/>
    <property type="match status" value="1"/>
</dbReference>
<organism evidence="8">
    <name type="scientific">Diabrotica virgifera virgifera</name>
    <name type="common">western corn rootworm</name>
    <dbReference type="NCBI Taxonomy" id="50390"/>
    <lineage>
        <taxon>Eukaryota</taxon>
        <taxon>Metazoa</taxon>
        <taxon>Ecdysozoa</taxon>
        <taxon>Arthropoda</taxon>
        <taxon>Hexapoda</taxon>
        <taxon>Insecta</taxon>
        <taxon>Pterygota</taxon>
        <taxon>Neoptera</taxon>
        <taxon>Endopterygota</taxon>
        <taxon>Coleoptera</taxon>
        <taxon>Polyphaga</taxon>
        <taxon>Cucujiformia</taxon>
        <taxon>Chrysomeloidea</taxon>
        <taxon>Chrysomelidae</taxon>
        <taxon>Galerucinae</taxon>
        <taxon>Diabroticina</taxon>
        <taxon>Diabroticites</taxon>
        <taxon>Diabrotica</taxon>
    </lineage>
</organism>
<evidence type="ECO:0000256" key="1">
    <source>
        <dbReference type="ARBA" id="ARBA00008871"/>
    </source>
</evidence>
<proteinExistence type="inferred from homology"/>
<dbReference type="PIRSF" id="PIRSF038193">
    <property type="entry name" value="Hyaluronidase"/>
    <property type="match status" value="1"/>
</dbReference>
<accession>A0A6P7FMT3</accession>
<evidence type="ECO:0000256" key="6">
    <source>
        <dbReference type="PIRSR" id="PIRSR038193-3"/>
    </source>
</evidence>
<dbReference type="InterPro" id="IPR017853">
    <property type="entry name" value="GH"/>
</dbReference>
<evidence type="ECO:0000256" key="5">
    <source>
        <dbReference type="PIRSR" id="PIRSR038193-1"/>
    </source>
</evidence>
<gene>
    <name evidence="8" type="primary">LOC114329413</name>
</gene>
<dbReference type="OrthoDB" id="5796153at2759"/>
<protein>
    <recommendedName>
        <fullName evidence="7">Hyaluronidase</fullName>
        <ecNumber evidence="7">3.2.1.35</ecNumber>
    </recommendedName>
</protein>
<evidence type="ECO:0000256" key="2">
    <source>
        <dbReference type="ARBA" id="ARBA00023157"/>
    </source>
</evidence>
<evidence type="ECO:0000256" key="7">
    <source>
        <dbReference type="RuleBase" id="RU610713"/>
    </source>
</evidence>
<dbReference type="AlphaFoldDB" id="A0A6P7FMT3"/>
<feature type="active site" description="Proton donor" evidence="5">
    <location>
        <position position="150"/>
    </location>
</feature>
<dbReference type="PRINTS" id="PR00846">
    <property type="entry name" value="GLHYDRLASE56"/>
</dbReference>
<dbReference type="SUPFAM" id="SSF51445">
    <property type="entry name" value="(Trans)glycosidases"/>
    <property type="match status" value="1"/>
</dbReference>
<comment type="similarity">
    <text evidence="1 4 7">Belongs to the glycosyl hydrolase 56 family.</text>
</comment>
<dbReference type="RefSeq" id="XP_028134303.1">
    <property type="nucleotide sequence ID" value="XM_028278502.1"/>
</dbReference>
<dbReference type="GO" id="GO:0030214">
    <property type="term" value="P:hyaluronan catabolic process"/>
    <property type="evidence" value="ECO:0007669"/>
    <property type="project" value="TreeGrafter"/>
</dbReference>
<keyword evidence="3" id="KW-0325">Glycoprotein</keyword>
<evidence type="ECO:0000256" key="3">
    <source>
        <dbReference type="ARBA" id="ARBA00023180"/>
    </source>
</evidence>
<dbReference type="InParanoid" id="A0A6P7FMT3"/>
<reference evidence="8" key="1">
    <citation type="submission" date="2025-08" db="UniProtKB">
        <authorList>
            <consortium name="RefSeq"/>
        </authorList>
    </citation>
    <scope>IDENTIFICATION</scope>
    <source>
        <tissue evidence="8">Whole insect</tissue>
    </source>
</reference>
<dbReference type="InterPro" id="IPR001329">
    <property type="entry name" value="Venom_Hyaluronidase"/>
</dbReference>
<dbReference type="EC" id="3.2.1.35" evidence="7"/>
<dbReference type="Gene3D" id="3.20.20.70">
    <property type="entry name" value="Aldolase class I"/>
    <property type="match status" value="1"/>
</dbReference>
<keyword evidence="7" id="KW-0378">Hydrolase</keyword>
<feature type="disulfide bond" evidence="6">
    <location>
        <begin position="60"/>
        <end position="349"/>
    </location>
</feature>
<dbReference type="PANTHER" id="PTHR11769:SF35">
    <property type="entry name" value="HYALURONIDASE"/>
    <property type="match status" value="1"/>
</dbReference>
<dbReference type="PRINTS" id="PR00847">
    <property type="entry name" value="HYALURONDASE"/>
</dbReference>
<name>A0A6P7FMT3_DIAVI</name>
<dbReference type="KEGG" id="dvv:114329413"/>
<feature type="disulfide bond" evidence="6">
    <location>
        <begin position="226"/>
        <end position="238"/>
    </location>
</feature>
<keyword evidence="2 6" id="KW-1015">Disulfide bond</keyword>
<dbReference type="GO" id="GO:0006952">
    <property type="term" value="P:defense response"/>
    <property type="evidence" value="ECO:0007669"/>
    <property type="project" value="InterPro"/>
</dbReference>
<evidence type="ECO:0000256" key="4">
    <source>
        <dbReference type="PIRNR" id="PIRNR038193"/>
    </source>
</evidence>
<sequence length="369" mass="42881">MPILAFLTKIWLCRALLKYNFTICCILYYFSRNIRLELPSHAKSSRQRIKAYWNIPTFQCDSHKLNFTVLAQKYGIIQNEDDRFRGKFINILYDPGSFPAVLKNGSKTVLRNGGVPQKGNLTLHLSIFENILNELIPNKGFSGIGIIDFESWRPIFRQNFGTLQEYKTLSISLEKSKHPSWNQSQLTTQATKKFENAAKVFMARTLILAQKVRPKATWGYYAYPYCFNMSPSYKKRLCPSEVRVENDRLKWLFQLSDNYYPSIYIGNSSLTTTQKVQMIEGRIEESLRIMKSLNIRKNIIIYVWYKYQDTNKFLTKSDVFNIFTVLASANIDGVVLWGSSNDVNTRNKCIELYNYMDNILGPSLAYSFS</sequence>
<dbReference type="GO" id="GO:0005975">
    <property type="term" value="P:carbohydrate metabolic process"/>
    <property type="evidence" value="ECO:0007669"/>
    <property type="project" value="UniProtKB-UniRule"/>
</dbReference>
<dbReference type="Pfam" id="PF01630">
    <property type="entry name" value="Glyco_hydro_56"/>
    <property type="match status" value="1"/>
</dbReference>
<dbReference type="GO" id="GO:0004415">
    <property type="term" value="F:hyalurononglucosaminidase activity"/>
    <property type="evidence" value="ECO:0007669"/>
    <property type="project" value="UniProtKB-UniRule"/>
</dbReference>
<dbReference type="InterPro" id="IPR013785">
    <property type="entry name" value="Aldolase_TIM"/>
</dbReference>
<comment type="catalytic activity">
    <reaction evidence="7">
        <text>Random hydrolysis of (1-&gt;4)-linkages between N-acetyl-beta-D-glucosamine and D-glucuronate residues in hyaluronate.</text>
        <dbReference type="EC" id="3.2.1.35"/>
    </reaction>
</comment>